<dbReference type="Proteomes" id="UP000094819">
    <property type="component" value="Unassembled WGS sequence"/>
</dbReference>
<keyword evidence="3" id="KW-1185">Reference proteome</keyword>
<reference evidence="2 3" key="1">
    <citation type="submission" date="2016-06" db="EMBL/GenBank/DDBJ databases">
        <title>Evolution of pathogenesis and genome organization in the Tremellales.</title>
        <authorList>
            <person name="Cuomo C."/>
            <person name="Litvintseva A."/>
            <person name="Heitman J."/>
            <person name="Chen Y."/>
            <person name="Sun S."/>
            <person name="Springer D."/>
            <person name="Dromer F."/>
            <person name="Young S."/>
            <person name="Zeng Q."/>
            <person name="Chapman S."/>
            <person name="Gujja S."/>
            <person name="Saif S."/>
            <person name="Birren B."/>
        </authorList>
    </citation>
    <scope>NUCLEOTIDE SEQUENCE [LARGE SCALE GENOMIC DNA]</scope>
    <source>
        <strain evidence="2 3">CBS 7118</strain>
    </source>
</reference>
<accession>A0A1E3J1P7</accession>
<name>A0A1E3J1P7_9TREE</name>
<comment type="caution">
    <text evidence="2">The sequence shown here is derived from an EMBL/GenBank/DDBJ whole genome shotgun (WGS) entry which is preliminary data.</text>
</comment>
<evidence type="ECO:0000256" key="1">
    <source>
        <dbReference type="SAM" id="MobiDB-lite"/>
    </source>
</evidence>
<organism evidence="2 3">
    <name type="scientific">Cryptococcus wingfieldii CBS 7118</name>
    <dbReference type="NCBI Taxonomy" id="1295528"/>
    <lineage>
        <taxon>Eukaryota</taxon>
        <taxon>Fungi</taxon>
        <taxon>Dikarya</taxon>
        <taxon>Basidiomycota</taxon>
        <taxon>Agaricomycotina</taxon>
        <taxon>Tremellomycetes</taxon>
        <taxon>Tremellales</taxon>
        <taxon>Cryptococcaceae</taxon>
        <taxon>Cryptococcus</taxon>
    </lineage>
</organism>
<dbReference type="GeneID" id="30194151"/>
<evidence type="ECO:0000313" key="2">
    <source>
        <dbReference type="EMBL" id="ODN94793.1"/>
    </source>
</evidence>
<gene>
    <name evidence="2" type="ORF">L198_04938</name>
</gene>
<dbReference type="AlphaFoldDB" id="A0A1E3J1P7"/>
<dbReference type="RefSeq" id="XP_019031072.1">
    <property type="nucleotide sequence ID" value="XM_019177040.1"/>
</dbReference>
<protein>
    <submittedName>
        <fullName evidence="2">Uncharacterized protein</fullName>
    </submittedName>
</protein>
<evidence type="ECO:0000313" key="3">
    <source>
        <dbReference type="Proteomes" id="UP000094819"/>
    </source>
</evidence>
<sequence length="203" mass="22754">MVESLARALHTKVKSCRDHFEQIHNEQDTVESRVNSYRASADLYAAEGFLKDHYPVVFDSSNSKTLQQEKHMDAIAAKQYLDMAWEASRGLEESPPVEELIDKLSLAPEQSRSVQLSLETRETATAGPWKSSFNWAEDEDDEEWWKDEISKLAAVNKSQEDDSMASDSRSAGGDDGRSRLSAPAAENENAWFGPVPASRRLFG</sequence>
<dbReference type="EMBL" id="AWGH01000014">
    <property type="protein sequence ID" value="ODN94793.1"/>
    <property type="molecule type" value="Genomic_DNA"/>
</dbReference>
<feature type="region of interest" description="Disordered" evidence="1">
    <location>
        <begin position="155"/>
        <end position="203"/>
    </location>
</feature>
<proteinExistence type="predicted"/>